<accession>A0A9P5Z9P5</accession>
<proteinExistence type="predicted"/>
<gene>
    <name evidence="1" type="ORF">BDN70DRAFT_827708</name>
</gene>
<dbReference type="InterPro" id="IPR009003">
    <property type="entry name" value="Peptidase_S1_PA"/>
</dbReference>
<name>A0A9P5Z9P5_9AGAR</name>
<dbReference type="EMBL" id="MU155154">
    <property type="protein sequence ID" value="KAF9483416.1"/>
    <property type="molecule type" value="Genomic_DNA"/>
</dbReference>
<dbReference type="OrthoDB" id="5424209at2759"/>
<dbReference type="Proteomes" id="UP000807469">
    <property type="component" value="Unassembled WGS sequence"/>
</dbReference>
<keyword evidence="2" id="KW-1185">Reference proteome</keyword>
<sequence length="503" mass="55442">MSSSALPSPPSFSEAQGYYGHLPSWPKLVARTGTIPWVEPTWDNEVSGKRVLRVAGDHPIARIWEDNLAFKIHAILDETKVQWTSTDVVRIGYIDNFSDPAPLVLWIGVIPSSLSGVDGVVVAFKCRNLLEENGITDVNVEIRESVVTRSAGAGPMLFKTGHILYEEAIINARDPLASTLGISICAQSTPWTRGTGGFFISEGANSERLLLVTARHVVLAPDRYKNEFFRSKGDSQPRHDIMVFNDVAFNRYLASITSAKNCTDREYRKLVNLHDDIATHWDTPESRVIGHVVLSPPMGVGGSNDSRSDGYTEDWAVIEIDASKVNATNFVGNTIYLGSFSDFYNAFASTDFKYPDDGLLKLNGTISDAKMRRPLKKDPDGLLVLKRGAATGLTLGRANNICSYVRHYHNGDEVQTSKEWAIIQWKHRKRYQYDMEPRKAFSATGDSGSVVVDTQGRIGGLLTGGAGTPSDLDISYATPISFLLQRMRENGLHEPNPNPVLPT</sequence>
<evidence type="ECO:0000313" key="2">
    <source>
        <dbReference type="Proteomes" id="UP000807469"/>
    </source>
</evidence>
<evidence type="ECO:0000313" key="1">
    <source>
        <dbReference type="EMBL" id="KAF9483416.1"/>
    </source>
</evidence>
<dbReference type="SUPFAM" id="SSF50494">
    <property type="entry name" value="Trypsin-like serine proteases"/>
    <property type="match status" value="1"/>
</dbReference>
<evidence type="ECO:0008006" key="3">
    <source>
        <dbReference type="Google" id="ProtNLM"/>
    </source>
</evidence>
<protein>
    <recommendedName>
        <fullName evidence="3">Serine protease</fullName>
    </recommendedName>
</protein>
<reference evidence="1" key="1">
    <citation type="submission" date="2020-11" db="EMBL/GenBank/DDBJ databases">
        <authorList>
            <consortium name="DOE Joint Genome Institute"/>
            <person name="Ahrendt S."/>
            <person name="Riley R."/>
            <person name="Andreopoulos W."/>
            <person name="Labutti K."/>
            <person name="Pangilinan J."/>
            <person name="Ruiz-Duenas F.J."/>
            <person name="Barrasa J.M."/>
            <person name="Sanchez-Garcia M."/>
            <person name="Camarero S."/>
            <person name="Miyauchi S."/>
            <person name="Serrano A."/>
            <person name="Linde D."/>
            <person name="Babiker R."/>
            <person name="Drula E."/>
            <person name="Ayuso-Fernandez I."/>
            <person name="Pacheco R."/>
            <person name="Padilla G."/>
            <person name="Ferreira P."/>
            <person name="Barriuso J."/>
            <person name="Kellner H."/>
            <person name="Castanera R."/>
            <person name="Alfaro M."/>
            <person name="Ramirez L."/>
            <person name="Pisabarro A.G."/>
            <person name="Kuo A."/>
            <person name="Tritt A."/>
            <person name="Lipzen A."/>
            <person name="He G."/>
            <person name="Yan M."/>
            <person name="Ng V."/>
            <person name="Cullen D."/>
            <person name="Martin F."/>
            <person name="Rosso M.-N."/>
            <person name="Henrissat B."/>
            <person name="Hibbett D."/>
            <person name="Martinez A.T."/>
            <person name="Grigoriev I.V."/>
        </authorList>
    </citation>
    <scope>NUCLEOTIDE SEQUENCE</scope>
    <source>
        <strain evidence="1">CIRM-BRFM 674</strain>
    </source>
</reference>
<dbReference type="AlphaFoldDB" id="A0A9P5Z9P5"/>
<organism evidence="1 2">
    <name type="scientific">Pholiota conissans</name>
    <dbReference type="NCBI Taxonomy" id="109636"/>
    <lineage>
        <taxon>Eukaryota</taxon>
        <taxon>Fungi</taxon>
        <taxon>Dikarya</taxon>
        <taxon>Basidiomycota</taxon>
        <taxon>Agaricomycotina</taxon>
        <taxon>Agaricomycetes</taxon>
        <taxon>Agaricomycetidae</taxon>
        <taxon>Agaricales</taxon>
        <taxon>Agaricineae</taxon>
        <taxon>Strophariaceae</taxon>
        <taxon>Pholiota</taxon>
    </lineage>
</organism>
<comment type="caution">
    <text evidence="1">The sequence shown here is derived from an EMBL/GenBank/DDBJ whole genome shotgun (WGS) entry which is preliminary data.</text>
</comment>